<organism evidence="3 4">
    <name type="scientific">Cryptosporangium minutisporangium</name>
    <dbReference type="NCBI Taxonomy" id="113569"/>
    <lineage>
        <taxon>Bacteria</taxon>
        <taxon>Bacillati</taxon>
        <taxon>Actinomycetota</taxon>
        <taxon>Actinomycetes</taxon>
        <taxon>Cryptosporangiales</taxon>
        <taxon>Cryptosporangiaceae</taxon>
        <taxon>Cryptosporangium</taxon>
    </lineage>
</organism>
<feature type="domain" description="G" evidence="2">
    <location>
        <begin position="31"/>
        <end position="125"/>
    </location>
</feature>
<comment type="caution">
    <text evidence="3">The sequence shown here is derived from an EMBL/GenBank/DDBJ whole genome shotgun (WGS) entry which is preliminary data.</text>
</comment>
<dbReference type="PANTHER" id="PTHR42714:SF2">
    <property type="entry name" value="TRNA MODIFICATION GTPASE GTPBP3, MITOCHONDRIAL"/>
    <property type="match status" value="1"/>
</dbReference>
<evidence type="ECO:0000313" key="3">
    <source>
        <dbReference type="EMBL" id="GAA3388535.1"/>
    </source>
</evidence>
<name>A0ABP6T067_9ACTN</name>
<dbReference type="EMBL" id="BAAAYN010000023">
    <property type="protein sequence ID" value="GAA3388535.1"/>
    <property type="molecule type" value="Genomic_DNA"/>
</dbReference>
<evidence type="ECO:0000256" key="1">
    <source>
        <dbReference type="SAM" id="MobiDB-lite"/>
    </source>
</evidence>
<feature type="region of interest" description="Disordered" evidence="1">
    <location>
        <begin position="1"/>
        <end position="22"/>
    </location>
</feature>
<accession>A0ABP6T067</accession>
<dbReference type="Proteomes" id="UP001501676">
    <property type="component" value="Unassembled WGS sequence"/>
</dbReference>
<evidence type="ECO:0000313" key="4">
    <source>
        <dbReference type="Proteomes" id="UP001501676"/>
    </source>
</evidence>
<dbReference type="SUPFAM" id="SSF52540">
    <property type="entry name" value="P-loop containing nucleoside triphosphate hydrolases"/>
    <property type="match status" value="1"/>
</dbReference>
<proteinExistence type="predicted"/>
<keyword evidence="4" id="KW-1185">Reference proteome</keyword>
<dbReference type="InterPro" id="IPR006073">
    <property type="entry name" value="GTP-bd"/>
</dbReference>
<dbReference type="Pfam" id="PF01926">
    <property type="entry name" value="MMR_HSR1"/>
    <property type="match status" value="1"/>
</dbReference>
<protein>
    <recommendedName>
        <fullName evidence="2">G domain-containing protein</fullName>
    </recommendedName>
</protein>
<gene>
    <name evidence="3" type="ORF">GCM10020369_35090</name>
</gene>
<evidence type="ECO:0000259" key="2">
    <source>
        <dbReference type="Pfam" id="PF01926"/>
    </source>
</evidence>
<dbReference type="PANTHER" id="PTHR42714">
    <property type="entry name" value="TRNA MODIFICATION GTPASE GTPBP3"/>
    <property type="match status" value="1"/>
</dbReference>
<dbReference type="InterPro" id="IPR027417">
    <property type="entry name" value="P-loop_NTPase"/>
</dbReference>
<reference evidence="4" key="1">
    <citation type="journal article" date="2019" name="Int. J. Syst. Evol. Microbiol.">
        <title>The Global Catalogue of Microorganisms (GCM) 10K type strain sequencing project: providing services to taxonomists for standard genome sequencing and annotation.</title>
        <authorList>
            <consortium name="The Broad Institute Genomics Platform"/>
            <consortium name="The Broad Institute Genome Sequencing Center for Infectious Disease"/>
            <person name="Wu L."/>
            <person name="Ma J."/>
        </authorList>
    </citation>
    <scope>NUCLEOTIDE SEQUENCE [LARGE SCALE GENOMIC DNA]</scope>
    <source>
        <strain evidence="4">JCM 9458</strain>
    </source>
</reference>
<dbReference type="RefSeq" id="WP_345729194.1">
    <property type="nucleotide sequence ID" value="NZ_BAAAYN010000023.1"/>
</dbReference>
<dbReference type="Gene3D" id="3.40.50.300">
    <property type="entry name" value="P-loop containing nucleotide triphosphate hydrolases"/>
    <property type="match status" value="1"/>
</dbReference>
<sequence>MSQLSDASQLGAEERQRLAGMVEQASSRPLTVAIMGQTGVGKSSLLNALFGTSLNVGDVRPTTKLPEPVSVRGATGHPMTFWDMPGIGESDSADAGYLDLYREKLVEADIVLWAIHADTRSTAFDSIALRELVSTASDPEEKQLLIAKISFVLTKVDLLTPPPWIYFREGKSGTFGPSSRIRARMQEKAEFYQEMLVRPFGILGLTETFVPEGFCLVAPGFEHDQFHVRYSGLMTDELCAEFSGKHPRWADVFERLRDNQRVIPCSALFRYNLLPLLISTVNRLGEDAIGRFQRILGNTEVLTSVPVDVATKYGNIVVFDKTKGGVEFDLDTIGLGR</sequence>